<dbReference type="PANTHER" id="PTHR31569:SF4">
    <property type="entry name" value="SWIM-TYPE DOMAIN-CONTAINING PROTEIN"/>
    <property type="match status" value="1"/>
</dbReference>
<proteinExistence type="predicted"/>
<organism evidence="1 2">
    <name type="scientific">Gossypium stocksii</name>
    <dbReference type="NCBI Taxonomy" id="47602"/>
    <lineage>
        <taxon>Eukaryota</taxon>
        <taxon>Viridiplantae</taxon>
        <taxon>Streptophyta</taxon>
        <taxon>Embryophyta</taxon>
        <taxon>Tracheophyta</taxon>
        <taxon>Spermatophyta</taxon>
        <taxon>Magnoliopsida</taxon>
        <taxon>eudicotyledons</taxon>
        <taxon>Gunneridae</taxon>
        <taxon>Pentapetalae</taxon>
        <taxon>rosids</taxon>
        <taxon>malvids</taxon>
        <taxon>Malvales</taxon>
        <taxon>Malvaceae</taxon>
        <taxon>Malvoideae</taxon>
        <taxon>Gossypium</taxon>
    </lineage>
</organism>
<dbReference type="PANTHER" id="PTHR31569">
    <property type="entry name" value="SWIM-TYPE DOMAIN-CONTAINING PROTEIN"/>
    <property type="match status" value="1"/>
</dbReference>
<dbReference type="Pfam" id="PF08731">
    <property type="entry name" value="AFT"/>
    <property type="match status" value="1"/>
</dbReference>
<dbReference type="GO" id="GO:0045944">
    <property type="term" value="P:positive regulation of transcription by RNA polymerase II"/>
    <property type="evidence" value="ECO:0007669"/>
    <property type="project" value="InterPro"/>
</dbReference>
<dbReference type="InterPro" id="IPR052579">
    <property type="entry name" value="Zinc_finger_SWIM"/>
</dbReference>
<reference evidence="1 2" key="1">
    <citation type="journal article" date="2021" name="Plant Biotechnol. J.">
        <title>Multi-omics assisted identification of the key and species-specific regulatory components of drought-tolerant mechanisms in Gossypium stocksii.</title>
        <authorList>
            <person name="Yu D."/>
            <person name="Ke L."/>
            <person name="Zhang D."/>
            <person name="Wu Y."/>
            <person name="Sun Y."/>
            <person name="Mei J."/>
            <person name="Sun J."/>
            <person name="Sun Y."/>
        </authorList>
    </citation>
    <scope>NUCLEOTIDE SEQUENCE [LARGE SCALE GENOMIC DNA]</scope>
    <source>
        <strain evidence="2">cv. E1</strain>
        <tissue evidence="1">Leaf</tissue>
    </source>
</reference>
<comment type="caution">
    <text evidence="1">The sequence shown here is derived from an EMBL/GenBank/DDBJ whole genome shotgun (WGS) entry which is preliminary data.</text>
</comment>
<accession>A0A9D3VIU2</accession>
<gene>
    <name evidence="1" type="ORF">J1N35_022980</name>
</gene>
<evidence type="ECO:0008006" key="3">
    <source>
        <dbReference type="Google" id="ProtNLM"/>
    </source>
</evidence>
<dbReference type="InterPro" id="IPR014842">
    <property type="entry name" value="AFT"/>
</dbReference>
<protein>
    <recommendedName>
        <fullName evidence="3">FAR1 domain-containing protein</fullName>
    </recommendedName>
</protein>
<dbReference type="GO" id="GO:0000981">
    <property type="term" value="F:DNA-binding transcription factor activity, RNA polymerase II-specific"/>
    <property type="evidence" value="ECO:0007669"/>
    <property type="project" value="InterPro"/>
</dbReference>
<dbReference type="GO" id="GO:0010106">
    <property type="term" value="P:cellular response to iron ion starvation"/>
    <property type="evidence" value="ECO:0007669"/>
    <property type="project" value="InterPro"/>
</dbReference>
<dbReference type="OrthoDB" id="1923014at2759"/>
<keyword evidence="2" id="KW-1185">Reference proteome</keyword>
<dbReference type="AlphaFoldDB" id="A0A9D3VIU2"/>
<evidence type="ECO:0000313" key="2">
    <source>
        <dbReference type="Proteomes" id="UP000828251"/>
    </source>
</evidence>
<evidence type="ECO:0000313" key="1">
    <source>
        <dbReference type="EMBL" id="KAH1083219.1"/>
    </source>
</evidence>
<sequence>MSNFYGSNLNEGNEISMVFESHEELMQWVQNTTFSLGYIIVTRRSKAKENGVVFYVTLICDRGSEYKFKESSKKSSTKKTNSKFRLVGSYLKQYDGRTLRVICDQHSHPPTQHMEGHAYARRLKENEKKLLLDLTSKNVTPRDIL</sequence>
<dbReference type="Proteomes" id="UP000828251">
    <property type="component" value="Unassembled WGS sequence"/>
</dbReference>
<dbReference type="EMBL" id="JAIQCV010000007">
    <property type="protein sequence ID" value="KAH1083219.1"/>
    <property type="molecule type" value="Genomic_DNA"/>
</dbReference>
<name>A0A9D3VIU2_9ROSI</name>